<dbReference type="GeneID" id="20236263"/>
<organism evidence="3 4">
    <name type="scientific">Lottia gigantea</name>
    <name type="common">Giant owl limpet</name>
    <dbReference type="NCBI Taxonomy" id="225164"/>
    <lineage>
        <taxon>Eukaryota</taxon>
        <taxon>Metazoa</taxon>
        <taxon>Spiralia</taxon>
        <taxon>Lophotrochozoa</taxon>
        <taxon>Mollusca</taxon>
        <taxon>Gastropoda</taxon>
        <taxon>Patellogastropoda</taxon>
        <taxon>Lottioidea</taxon>
        <taxon>Lottiidae</taxon>
        <taxon>Lottia</taxon>
    </lineage>
</organism>
<gene>
    <name evidence="3" type="ORF">LOTGIDRAFT_154289</name>
</gene>
<feature type="region of interest" description="Disordered" evidence="2">
    <location>
        <begin position="260"/>
        <end position="285"/>
    </location>
</feature>
<dbReference type="AlphaFoldDB" id="V4BKS7"/>
<feature type="coiled-coil region" evidence="1">
    <location>
        <begin position="39"/>
        <end position="73"/>
    </location>
</feature>
<evidence type="ECO:0000313" key="3">
    <source>
        <dbReference type="EMBL" id="ESO89199.1"/>
    </source>
</evidence>
<dbReference type="CTD" id="20236263"/>
<dbReference type="HOGENOM" id="CLU_579089_0_0_1"/>
<keyword evidence="4" id="KW-1185">Reference proteome</keyword>
<evidence type="ECO:0000313" key="4">
    <source>
        <dbReference type="Proteomes" id="UP000030746"/>
    </source>
</evidence>
<keyword evidence="1" id="KW-0175">Coiled coil</keyword>
<evidence type="ECO:0000256" key="2">
    <source>
        <dbReference type="SAM" id="MobiDB-lite"/>
    </source>
</evidence>
<dbReference type="RefSeq" id="XP_009060237.1">
    <property type="nucleotide sequence ID" value="XM_009061989.1"/>
</dbReference>
<dbReference type="EMBL" id="KB202619">
    <property type="protein sequence ID" value="ESO89199.1"/>
    <property type="molecule type" value="Genomic_DNA"/>
</dbReference>
<evidence type="ECO:0000256" key="1">
    <source>
        <dbReference type="SAM" id="Coils"/>
    </source>
</evidence>
<proteinExistence type="predicted"/>
<accession>V4BKS7</accession>
<sequence>MSAVLHKPGRKDYLRPSKTLQDLREKLGKVFIDAKIIECPQNAFELARLQKKIEELEKQRYRHLEEVNREQRILYNSLSSNYLNPSSVSSLSDPIVFEMVDSMLPPPGFRFHSNGNPKLDYLPKFDNTSSTAKNVAGAPIDSSPMVPISNTETFQHNSRPESPNIKYGDNFSSTRSSPMPPSTPLNERKQTQTPSITYNDVDYEQEIQNLEKIIKQLQKDMTVKRASDSTNTKSVKQKHNYLRAHSRTDEAEKSRFKYAPNPILYRPPNTTEGKSERRSGSHRSKCHACQMKLKHFYNDEKINIRKGAQNMRARWNLAPSGTYVQSPSSVSASTRIKSAPLSNLNYKRYVDNPESEVILKTYMIDHTLTPQSAPNLRATSAKCRTPSPSQGFSSLGFRSAFQIKRFSSPTERESKLQAFKSRAQIENIEAMQKVEVFLRKLKDTNLKHKQEVESKQYFFLNESPYRKAVVAS</sequence>
<dbReference type="Proteomes" id="UP000030746">
    <property type="component" value="Unassembled WGS sequence"/>
</dbReference>
<feature type="coiled-coil region" evidence="1">
    <location>
        <begin position="200"/>
        <end position="227"/>
    </location>
</feature>
<dbReference type="KEGG" id="lgi:LOTGIDRAFT_154289"/>
<feature type="region of interest" description="Disordered" evidence="2">
    <location>
        <begin position="132"/>
        <end position="194"/>
    </location>
</feature>
<feature type="compositionally biased region" description="Polar residues" evidence="2">
    <location>
        <begin position="148"/>
        <end position="161"/>
    </location>
</feature>
<dbReference type="OMA" id="LANQTIC"/>
<name>V4BKS7_LOTGI</name>
<dbReference type="OrthoDB" id="6161008at2759"/>
<protein>
    <submittedName>
        <fullName evidence="3">Uncharacterized protein</fullName>
    </submittedName>
</protein>
<reference evidence="3 4" key="1">
    <citation type="journal article" date="2013" name="Nature">
        <title>Insights into bilaterian evolution from three spiralian genomes.</title>
        <authorList>
            <person name="Simakov O."/>
            <person name="Marletaz F."/>
            <person name="Cho S.J."/>
            <person name="Edsinger-Gonzales E."/>
            <person name="Havlak P."/>
            <person name="Hellsten U."/>
            <person name="Kuo D.H."/>
            <person name="Larsson T."/>
            <person name="Lv J."/>
            <person name="Arendt D."/>
            <person name="Savage R."/>
            <person name="Osoegawa K."/>
            <person name="de Jong P."/>
            <person name="Grimwood J."/>
            <person name="Chapman J.A."/>
            <person name="Shapiro H."/>
            <person name="Aerts A."/>
            <person name="Otillar R.P."/>
            <person name="Terry A.Y."/>
            <person name="Boore J.L."/>
            <person name="Grigoriev I.V."/>
            <person name="Lindberg D.R."/>
            <person name="Seaver E.C."/>
            <person name="Weisblat D.A."/>
            <person name="Putnam N.H."/>
            <person name="Rokhsar D.S."/>
        </authorList>
    </citation>
    <scope>NUCLEOTIDE SEQUENCE [LARGE SCALE GENOMIC DNA]</scope>
</reference>